<evidence type="ECO:0000313" key="10">
    <source>
        <dbReference type="Proteomes" id="UP001310594"/>
    </source>
</evidence>
<sequence>MSLLRRMAAFATALLTTTAAAMKPNILFVLTDDQDWHMQSLDYMPLLHKYMINEGTLYDQHYCTVAVCCPSRVNLWTGKAAHTTNVTDLFPPYGGYPKFVEEGLNDDWFATSLQQLGYNTYYTGKLFNAHSVDTYNAPFVNGFNGSDFLLDPYTYEYYRAHMTRNGAPPVSYQGQYSPDVIAEKAYGFLNEATTHDEPWLMGVAPIAPHSDVRFVKPAVFNMAKYAPRHAHLFKNYKIPRTADFNPDEPSGVSWVKQLPQLNDTVVEYNDEFQRSRLRALQAVDEMVEHLIKKLDAKGLLDNTYIFYTTDNGYHISQHRMHPGKECPYETDIHIPLIIRGPGIPAGHTAGVVSSRTDLAPTMLKLAGSERPDLDGTPVPLDAESLANPASGEHVNVEFWGFAIPEGKYGKIGNESLPNIGGQPTAARNNTYKALRVIDERYNLLYTVWCTGEREFYDLHRDAGEMHNLLDSEGAAHLAIGYTLEGRSFDQVISRLDSLLMVLKSCKSTSCHKPWGALHNNGNVATLKDALHGRFDAFYAEQPKVAFSSCQLGYLVDEEGPQHVNIWDDDEVRVLPNGKQQTFKYYGDYSLWT</sequence>
<organism evidence="9 10">
    <name type="scientific">Elasticomyces elasticus</name>
    <dbReference type="NCBI Taxonomy" id="574655"/>
    <lineage>
        <taxon>Eukaryota</taxon>
        <taxon>Fungi</taxon>
        <taxon>Dikarya</taxon>
        <taxon>Ascomycota</taxon>
        <taxon>Pezizomycotina</taxon>
        <taxon>Dothideomycetes</taxon>
        <taxon>Dothideomycetidae</taxon>
        <taxon>Mycosphaerellales</taxon>
        <taxon>Teratosphaeriaceae</taxon>
        <taxon>Elasticomyces</taxon>
    </lineage>
</organism>
<dbReference type="CDD" id="cd16147">
    <property type="entry name" value="G6S"/>
    <property type="match status" value="1"/>
</dbReference>
<dbReference type="EC" id="3.1.6.1" evidence="5"/>
<dbReference type="Proteomes" id="UP001310594">
    <property type="component" value="Unassembled WGS sequence"/>
</dbReference>
<keyword evidence="2 7" id="KW-0732">Signal</keyword>
<dbReference type="PROSITE" id="PS00523">
    <property type="entry name" value="SULFATASE_1"/>
    <property type="match status" value="1"/>
</dbReference>
<evidence type="ECO:0000256" key="5">
    <source>
        <dbReference type="PIRNR" id="PIRNR000972"/>
    </source>
</evidence>
<name>A0AAN7ZM78_9PEZI</name>
<keyword evidence="4" id="KW-0325">Glycoprotein</keyword>
<evidence type="ECO:0000256" key="2">
    <source>
        <dbReference type="ARBA" id="ARBA00022729"/>
    </source>
</evidence>
<dbReference type="GO" id="GO:0008449">
    <property type="term" value="F:N-acetylglucosamine-6-sulfatase activity"/>
    <property type="evidence" value="ECO:0007669"/>
    <property type="project" value="TreeGrafter"/>
</dbReference>
<reference evidence="9" key="1">
    <citation type="submission" date="2023-08" db="EMBL/GenBank/DDBJ databases">
        <title>Black Yeasts Isolated from many extreme environments.</title>
        <authorList>
            <person name="Coleine C."/>
            <person name="Stajich J.E."/>
            <person name="Selbmann L."/>
        </authorList>
    </citation>
    <scope>NUCLEOTIDE SEQUENCE</scope>
    <source>
        <strain evidence="9">CCFEE 5810</strain>
    </source>
</reference>
<evidence type="ECO:0000256" key="3">
    <source>
        <dbReference type="ARBA" id="ARBA00022801"/>
    </source>
</evidence>
<gene>
    <name evidence="9" type="ORF">LTR97_008682</name>
</gene>
<proteinExistence type="inferred from homology"/>
<protein>
    <recommendedName>
        <fullName evidence="5">Arylsulfatase</fullName>
        <shortName evidence="5">AS</shortName>
        <ecNumber evidence="5">3.1.6.1</ecNumber>
    </recommendedName>
    <alternativeName>
        <fullName evidence="5">Aryl-sulfate sulphohydrolase</fullName>
    </alternativeName>
</protein>
<evidence type="ECO:0000256" key="4">
    <source>
        <dbReference type="ARBA" id="ARBA00023180"/>
    </source>
</evidence>
<dbReference type="GO" id="GO:0005539">
    <property type="term" value="F:glycosaminoglycan binding"/>
    <property type="evidence" value="ECO:0007669"/>
    <property type="project" value="TreeGrafter"/>
</dbReference>
<evidence type="ECO:0000313" key="9">
    <source>
        <dbReference type="EMBL" id="KAK5695176.1"/>
    </source>
</evidence>
<dbReference type="InterPro" id="IPR024607">
    <property type="entry name" value="Sulfatase_CS"/>
</dbReference>
<dbReference type="PANTHER" id="PTHR43108:SF8">
    <property type="entry name" value="SD21168P"/>
    <property type="match status" value="1"/>
</dbReference>
<dbReference type="AlphaFoldDB" id="A0AAN7ZM78"/>
<dbReference type="Gene3D" id="3.40.720.10">
    <property type="entry name" value="Alkaline Phosphatase, subunit A"/>
    <property type="match status" value="1"/>
</dbReference>
<comment type="caution">
    <text evidence="9">The sequence shown here is derived from an EMBL/GenBank/DDBJ whole genome shotgun (WGS) entry which is preliminary data.</text>
</comment>
<feature type="signal peptide" evidence="7">
    <location>
        <begin position="1"/>
        <end position="21"/>
    </location>
</feature>
<comment type="PTM">
    <text evidence="6">The conversion to 3-oxoalanine (also known as C-formylglycine, FGly), of a serine or cysteine residue in prokaryotes and of a cysteine residue in eukaryotes, is critical for catalytic activity.</text>
</comment>
<dbReference type="GO" id="GO:0004065">
    <property type="term" value="F:arylsulfatase activity"/>
    <property type="evidence" value="ECO:0007669"/>
    <property type="project" value="UniProtKB-UniRule"/>
</dbReference>
<dbReference type="InterPro" id="IPR000917">
    <property type="entry name" value="Sulfatase_N"/>
</dbReference>
<dbReference type="InterPro" id="IPR017850">
    <property type="entry name" value="Alkaline_phosphatase_core_sf"/>
</dbReference>
<dbReference type="EMBL" id="JAVRQU010000014">
    <property type="protein sequence ID" value="KAK5695176.1"/>
    <property type="molecule type" value="Genomic_DNA"/>
</dbReference>
<dbReference type="FunFam" id="3.40.720.10:FF:000051">
    <property type="entry name" value="Arylsulfatase"/>
    <property type="match status" value="1"/>
</dbReference>
<evidence type="ECO:0000259" key="8">
    <source>
        <dbReference type="Pfam" id="PF00884"/>
    </source>
</evidence>
<evidence type="ECO:0000256" key="6">
    <source>
        <dbReference type="PIRSR" id="PIRSR000972-50"/>
    </source>
</evidence>
<keyword evidence="3 5" id="KW-0378">Hydrolase</keyword>
<dbReference type="GO" id="GO:0018958">
    <property type="term" value="P:phenol-containing compound metabolic process"/>
    <property type="evidence" value="ECO:0007669"/>
    <property type="project" value="InterPro"/>
</dbReference>
<evidence type="ECO:0000256" key="7">
    <source>
        <dbReference type="SAM" id="SignalP"/>
    </source>
</evidence>
<dbReference type="PANTHER" id="PTHR43108">
    <property type="entry name" value="N-ACETYLGLUCOSAMINE-6-SULFATASE FAMILY MEMBER"/>
    <property type="match status" value="1"/>
</dbReference>
<dbReference type="Pfam" id="PF00884">
    <property type="entry name" value="Sulfatase"/>
    <property type="match status" value="1"/>
</dbReference>
<dbReference type="SUPFAM" id="SSF53649">
    <property type="entry name" value="Alkaline phosphatase-like"/>
    <property type="match status" value="1"/>
</dbReference>
<dbReference type="PIRSF" id="PIRSF000972">
    <property type="entry name" value="Arylsulf_plant"/>
    <property type="match status" value="1"/>
</dbReference>
<accession>A0AAN7ZM78</accession>
<dbReference type="InterPro" id="IPR012083">
    <property type="entry name" value="Arylsulfatase"/>
</dbReference>
<comment type="similarity">
    <text evidence="1 5">Belongs to the sulfatase family.</text>
</comment>
<evidence type="ECO:0000256" key="1">
    <source>
        <dbReference type="ARBA" id="ARBA00008779"/>
    </source>
</evidence>
<feature type="modified residue" description="3-oxoalanine (Cys)" evidence="6">
    <location>
        <position position="68"/>
    </location>
</feature>
<feature type="chain" id="PRO_5042969024" description="Arylsulfatase" evidence="7">
    <location>
        <begin position="22"/>
        <end position="592"/>
    </location>
</feature>
<feature type="domain" description="Sulfatase N-terminal" evidence="8">
    <location>
        <begin position="24"/>
        <end position="367"/>
    </location>
</feature>
<comment type="catalytic activity">
    <reaction evidence="5">
        <text>an aryl sulfate + H2O = a phenol + sulfate + H(+)</text>
        <dbReference type="Rhea" id="RHEA:17261"/>
        <dbReference type="ChEBI" id="CHEBI:15377"/>
        <dbReference type="ChEBI" id="CHEBI:15378"/>
        <dbReference type="ChEBI" id="CHEBI:16189"/>
        <dbReference type="ChEBI" id="CHEBI:33853"/>
        <dbReference type="ChEBI" id="CHEBI:140317"/>
        <dbReference type="EC" id="3.1.6.1"/>
    </reaction>
</comment>